<gene>
    <name evidence="2" type="ORF">S01H1_22286</name>
</gene>
<comment type="caution">
    <text evidence="2">The sequence shown here is derived from an EMBL/GenBank/DDBJ whole genome shotgun (WGS) entry which is preliminary data.</text>
</comment>
<keyword evidence="1" id="KW-0812">Transmembrane</keyword>
<evidence type="ECO:0000313" key="2">
    <source>
        <dbReference type="EMBL" id="GAF87726.1"/>
    </source>
</evidence>
<proteinExistence type="predicted"/>
<keyword evidence="1" id="KW-1133">Transmembrane helix</keyword>
<accession>X0TKB3</accession>
<keyword evidence="1" id="KW-0472">Membrane</keyword>
<dbReference type="AlphaFoldDB" id="X0TKB3"/>
<dbReference type="EMBL" id="BARS01012543">
    <property type="protein sequence ID" value="GAF87726.1"/>
    <property type="molecule type" value="Genomic_DNA"/>
</dbReference>
<evidence type="ECO:0000256" key="1">
    <source>
        <dbReference type="SAM" id="Phobius"/>
    </source>
</evidence>
<sequence>MDDKKYKKIINAWSMYDWANSAFVTTVMAAILPIYYANIASPSLTPNQSTTYWAYTTAIGLLL</sequence>
<feature type="non-terminal residue" evidence="2">
    <location>
        <position position="63"/>
    </location>
</feature>
<reference evidence="2" key="1">
    <citation type="journal article" date="2014" name="Front. Microbiol.">
        <title>High frequency of phylogenetically diverse reductive dehalogenase-homologous genes in deep subseafloor sedimentary metagenomes.</title>
        <authorList>
            <person name="Kawai M."/>
            <person name="Futagami T."/>
            <person name="Toyoda A."/>
            <person name="Takaki Y."/>
            <person name="Nishi S."/>
            <person name="Hori S."/>
            <person name="Arai W."/>
            <person name="Tsubouchi T."/>
            <person name="Morono Y."/>
            <person name="Uchiyama I."/>
            <person name="Ito T."/>
            <person name="Fujiyama A."/>
            <person name="Inagaki F."/>
            <person name="Takami H."/>
        </authorList>
    </citation>
    <scope>NUCLEOTIDE SEQUENCE</scope>
    <source>
        <strain evidence="2">Expedition CK06-06</strain>
    </source>
</reference>
<name>X0TKB3_9ZZZZ</name>
<protein>
    <recommendedName>
        <fullName evidence="3">MFS transporter</fullName>
    </recommendedName>
</protein>
<feature type="transmembrane region" description="Helical" evidence="1">
    <location>
        <begin position="21"/>
        <end position="39"/>
    </location>
</feature>
<organism evidence="2">
    <name type="scientific">marine sediment metagenome</name>
    <dbReference type="NCBI Taxonomy" id="412755"/>
    <lineage>
        <taxon>unclassified sequences</taxon>
        <taxon>metagenomes</taxon>
        <taxon>ecological metagenomes</taxon>
    </lineage>
</organism>
<evidence type="ECO:0008006" key="3">
    <source>
        <dbReference type="Google" id="ProtNLM"/>
    </source>
</evidence>